<keyword evidence="3" id="KW-1185">Reference proteome</keyword>
<reference evidence="2 3" key="1">
    <citation type="submission" date="2024-03" db="EMBL/GenBank/DDBJ databases">
        <authorList>
            <person name="Gkanogiannis A."/>
            <person name="Becerra Lopez-Lavalle L."/>
        </authorList>
    </citation>
    <scope>NUCLEOTIDE SEQUENCE [LARGE SCALE GENOMIC DNA]</scope>
</reference>
<dbReference type="InterPro" id="IPR051564">
    <property type="entry name" value="LRR_receptor-like_kinase"/>
</dbReference>
<proteinExistence type="predicted"/>
<dbReference type="InterPro" id="IPR008271">
    <property type="entry name" value="Ser/Thr_kinase_AS"/>
</dbReference>
<dbReference type="EMBL" id="OZ021739">
    <property type="protein sequence ID" value="CAK9323341.1"/>
    <property type="molecule type" value="Genomic_DNA"/>
</dbReference>
<dbReference type="Pfam" id="PF00069">
    <property type="entry name" value="Pkinase"/>
    <property type="match status" value="1"/>
</dbReference>
<dbReference type="PANTHER" id="PTHR48055">
    <property type="entry name" value="LEUCINE-RICH REPEAT RECEPTOR PROTEIN KINASE EMS1"/>
    <property type="match status" value="1"/>
</dbReference>
<dbReference type="PANTHER" id="PTHR48055:SF55">
    <property type="entry name" value="PROTEIN KINASE DOMAIN-CONTAINING PROTEIN"/>
    <property type="match status" value="1"/>
</dbReference>
<evidence type="ECO:0000313" key="3">
    <source>
        <dbReference type="Proteomes" id="UP001642487"/>
    </source>
</evidence>
<dbReference type="SUPFAM" id="SSF56112">
    <property type="entry name" value="Protein kinase-like (PK-like)"/>
    <property type="match status" value="1"/>
</dbReference>
<dbReference type="Gene3D" id="1.10.510.10">
    <property type="entry name" value="Transferase(Phosphotransferase) domain 1"/>
    <property type="match status" value="1"/>
</dbReference>
<protein>
    <recommendedName>
        <fullName evidence="1">Protein kinase domain-containing protein</fullName>
    </recommendedName>
</protein>
<accession>A0ABP0YSI5</accession>
<name>A0ABP0YSI5_9ROSI</name>
<dbReference type="InterPro" id="IPR011009">
    <property type="entry name" value="Kinase-like_dom_sf"/>
</dbReference>
<dbReference type="Proteomes" id="UP001642487">
    <property type="component" value="Chromosome 5"/>
</dbReference>
<dbReference type="InterPro" id="IPR000719">
    <property type="entry name" value="Prot_kinase_dom"/>
</dbReference>
<dbReference type="PROSITE" id="PS00108">
    <property type="entry name" value="PROTEIN_KINASE_ST"/>
    <property type="match status" value="1"/>
</dbReference>
<feature type="domain" description="Protein kinase" evidence="1">
    <location>
        <begin position="1"/>
        <end position="128"/>
    </location>
</feature>
<organism evidence="2 3">
    <name type="scientific">Citrullus colocynthis</name>
    <name type="common">colocynth</name>
    <dbReference type="NCBI Taxonomy" id="252529"/>
    <lineage>
        <taxon>Eukaryota</taxon>
        <taxon>Viridiplantae</taxon>
        <taxon>Streptophyta</taxon>
        <taxon>Embryophyta</taxon>
        <taxon>Tracheophyta</taxon>
        <taxon>Spermatophyta</taxon>
        <taxon>Magnoliopsida</taxon>
        <taxon>eudicotyledons</taxon>
        <taxon>Gunneridae</taxon>
        <taxon>Pentapetalae</taxon>
        <taxon>rosids</taxon>
        <taxon>fabids</taxon>
        <taxon>Cucurbitales</taxon>
        <taxon>Cucurbitaceae</taxon>
        <taxon>Benincaseae</taxon>
        <taxon>Citrullus</taxon>
    </lineage>
</organism>
<sequence>MLTYLVTVYLRGITIRKLSLIQRLNIAIDIARGLLHNHCETPIVHCDLKPSNILLNHDMVAHVGDFGLARFMLEGSNDQISFSQTMSLALKGSIGYIPLEYDSGSRISIEGDIFSHGVLLLEMIIKTH</sequence>
<gene>
    <name evidence="2" type="ORF">CITCOLO1_LOCUS15521</name>
</gene>
<evidence type="ECO:0000259" key="1">
    <source>
        <dbReference type="PROSITE" id="PS50011"/>
    </source>
</evidence>
<dbReference type="PROSITE" id="PS50011">
    <property type="entry name" value="PROTEIN_KINASE_DOM"/>
    <property type="match status" value="1"/>
</dbReference>
<evidence type="ECO:0000313" key="2">
    <source>
        <dbReference type="EMBL" id="CAK9323341.1"/>
    </source>
</evidence>